<protein>
    <submittedName>
        <fullName evidence="1 3">Uncharacterized protein</fullName>
    </submittedName>
</protein>
<evidence type="ECO:0000313" key="2">
    <source>
        <dbReference type="Proteomes" id="UP000280834"/>
    </source>
</evidence>
<sequence>MHSLQSIICCRFLSFQFNLHGYFGYLLKKCEQLYTTFLNTAQKGLTLNLELTKISKIE</sequence>
<keyword evidence="2" id="KW-1185">Reference proteome</keyword>
<gene>
    <name evidence="1" type="ORF">BTMF_LOCUS14694</name>
</gene>
<proteinExistence type="predicted"/>
<reference evidence="3" key="1">
    <citation type="submission" date="2017-02" db="UniProtKB">
        <authorList>
            <consortium name="WormBaseParasite"/>
        </authorList>
    </citation>
    <scope>IDENTIFICATION</scope>
</reference>
<evidence type="ECO:0000313" key="1">
    <source>
        <dbReference type="EMBL" id="VDO50647.1"/>
    </source>
</evidence>
<dbReference type="EMBL" id="UZAG01021493">
    <property type="protein sequence ID" value="VDO50647.1"/>
    <property type="molecule type" value="Genomic_DNA"/>
</dbReference>
<accession>A0A0R3R9K7</accession>
<dbReference type="AlphaFoldDB" id="A0A0R3R9K7"/>
<organism evidence="3">
    <name type="scientific">Brugia timori</name>
    <dbReference type="NCBI Taxonomy" id="42155"/>
    <lineage>
        <taxon>Eukaryota</taxon>
        <taxon>Metazoa</taxon>
        <taxon>Ecdysozoa</taxon>
        <taxon>Nematoda</taxon>
        <taxon>Chromadorea</taxon>
        <taxon>Rhabditida</taxon>
        <taxon>Spirurina</taxon>
        <taxon>Spiruromorpha</taxon>
        <taxon>Filarioidea</taxon>
        <taxon>Onchocercidae</taxon>
        <taxon>Brugia</taxon>
    </lineage>
</organism>
<dbReference type="WBParaSite" id="BTMF_0001672001-mRNA-1">
    <property type="protein sequence ID" value="BTMF_0001672001-mRNA-1"/>
    <property type="gene ID" value="BTMF_0001672001"/>
</dbReference>
<reference evidence="1 2" key="2">
    <citation type="submission" date="2018-11" db="EMBL/GenBank/DDBJ databases">
        <authorList>
            <consortium name="Pathogen Informatics"/>
        </authorList>
    </citation>
    <scope>NUCLEOTIDE SEQUENCE [LARGE SCALE GENOMIC DNA]</scope>
</reference>
<evidence type="ECO:0000313" key="3">
    <source>
        <dbReference type="WBParaSite" id="BTMF_0001672001-mRNA-1"/>
    </source>
</evidence>
<dbReference type="Proteomes" id="UP000280834">
    <property type="component" value="Unassembled WGS sequence"/>
</dbReference>
<name>A0A0R3R9K7_9BILA</name>